<reference evidence="1" key="1">
    <citation type="submission" date="2014-08" db="EMBL/GenBank/DDBJ databases">
        <title>Fullgenome sequencing of Anoxybacillus sp.25 isolate from Garga hot-spring Russia.</title>
        <authorList>
            <person name="Rozanov A.S."/>
            <person name="Kotenko A.V."/>
            <person name="Malup T.K."/>
            <person name="Peltek S.E."/>
        </authorList>
    </citation>
    <scope>NUCLEOTIDE SEQUENCE [LARGE SCALE GENOMIC DNA]</scope>
    <source>
        <strain evidence="1">25</strain>
    </source>
</reference>
<organism evidence="1">
    <name type="scientific">Anoxybacillus flavithermus</name>
    <dbReference type="NCBI Taxonomy" id="33934"/>
    <lineage>
        <taxon>Bacteria</taxon>
        <taxon>Bacillati</taxon>
        <taxon>Bacillota</taxon>
        <taxon>Bacilli</taxon>
        <taxon>Bacillales</taxon>
        <taxon>Anoxybacillaceae</taxon>
        <taxon>Anoxybacillus</taxon>
    </lineage>
</organism>
<comment type="caution">
    <text evidence="1">The sequence shown here is derived from an EMBL/GenBank/DDBJ whole genome shotgun (WGS) entry which is preliminary data.</text>
</comment>
<protein>
    <submittedName>
        <fullName evidence="1">Uncharacterized protein</fullName>
    </submittedName>
</protein>
<sequence length="60" mass="7080">MTTYSYILLLFDGGVKGFIFQEDFSQNDIGLTEIERHNDEKVFSKRRSACPFSWASWQLR</sequence>
<dbReference type="EMBL" id="JPZO01000104">
    <property type="protein sequence ID" value="KFZ32262.1"/>
    <property type="molecule type" value="Genomic_DNA"/>
</dbReference>
<name>A0A094IYR8_9BACL</name>
<accession>A0A094IYR8</accession>
<gene>
    <name evidence="1" type="ORF">JS44_13435</name>
</gene>
<evidence type="ECO:0000313" key="1">
    <source>
        <dbReference type="EMBL" id="KFZ32262.1"/>
    </source>
</evidence>
<proteinExistence type="predicted"/>
<dbReference type="AlphaFoldDB" id="A0A094IYR8"/>